<organism evidence="1 2">
    <name type="scientific">Pristionchus pacificus</name>
    <name type="common">Parasitic nematode worm</name>
    <dbReference type="NCBI Taxonomy" id="54126"/>
    <lineage>
        <taxon>Eukaryota</taxon>
        <taxon>Metazoa</taxon>
        <taxon>Ecdysozoa</taxon>
        <taxon>Nematoda</taxon>
        <taxon>Chromadorea</taxon>
        <taxon>Rhabditida</taxon>
        <taxon>Rhabditina</taxon>
        <taxon>Diplogasteromorpha</taxon>
        <taxon>Diplogasteroidea</taxon>
        <taxon>Neodiplogasteridae</taxon>
        <taxon>Pristionchus</taxon>
    </lineage>
</organism>
<sequence length="80" mass="8544">MKGLTLVVALLFIACADAHYCFKREKGDKLLHGSANEKVLVGQKGNSTIYCCKDAYCNGSTTSSLLLLLLPIGLAAARQL</sequence>
<dbReference type="Proteomes" id="UP000005239">
    <property type="component" value="Unassembled WGS sequence"/>
</dbReference>
<dbReference type="AlphaFoldDB" id="A0A2A6C543"/>
<name>A0A2A6C543_PRIPA</name>
<accession>A0A8R1UMT3</accession>
<dbReference type="PROSITE" id="PS51257">
    <property type="entry name" value="PROKAR_LIPOPROTEIN"/>
    <property type="match status" value="1"/>
</dbReference>
<gene>
    <name evidence="1" type="primary">WBGene00272996</name>
</gene>
<reference evidence="2" key="1">
    <citation type="journal article" date="2008" name="Nat. Genet.">
        <title>The Pristionchus pacificus genome provides a unique perspective on nematode lifestyle and parasitism.</title>
        <authorList>
            <person name="Dieterich C."/>
            <person name="Clifton S.W."/>
            <person name="Schuster L.N."/>
            <person name="Chinwalla A."/>
            <person name="Delehaunty K."/>
            <person name="Dinkelacker I."/>
            <person name="Fulton L."/>
            <person name="Fulton R."/>
            <person name="Godfrey J."/>
            <person name="Minx P."/>
            <person name="Mitreva M."/>
            <person name="Roeseler W."/>
            <person name="Tian H."/>
            <person name="Witte H."/>
            <person name="Yang S.P."/>
            <person name="Wilson R.K."/>
            <person name="Sommer R.J."/>
        </authorList>
    </citation>
    <scope>NUCLEOTIDE SEQUENCE [LARGE SCALE GENOMIC DNA]</scope>
    <source>
        <strain evidence="2">PS312</strain>
    </source>
</reference>
<dbReference type="EnsemblMetazoa" id="PPA34627.1">
    <property type="protein sequence ID" value="PPA34627.1"/>
    <property type="gene ID" value="WBGene00272996"/>
</dbReference>
<evidence type="ECO:0000313" key="2">
    <source>
        <dbReference type="Proteomes" id="UP000005239"/>
    </source>
</evidence>
<reference evidence="1" key="2">
    <citation type="submission" date="2022-06" db="UniProtKB">
        <authorList>
            <consortium name="EnsemblMetazoa"/>
        </authorList>
    </citation>
    <scope>IDENTIFICATION</scope>
    <source>
        <strain evidence="1">PS312</strain>
    </source>
</reference>
<evidence type="ECO:0000313" key="1">
    <source>
        <dbReference type="EnsemblMetazoa" id="PPA34627.1"/>
    </source>
</evidence>
<keyword evidence="2" id="KW-1185">Reference proteome</keyword>
<protein>
    <submittedName>
        <fullName evidence="1">Uncharacterized protein</fullName>
    </submittedName>
</protein>
<accession>A0A2A6C543</accession>
<proteinExistence type="predicted"/>